<dbReference type="PANTHER" id="PTHR11530:SF11">
    <property type="entry name" value="D-ASPARTATE OXIDASE"/>
    <property type="match status" value="1"/>
</dbReference>
<dbReference type="Gene3D" id="3.40.50.720">
    <property type="entry name" value="NAD(P)-binding Rossmann-like Domain"/>
    <property type="match status" value="1"/>
</dbReference>
<evidence type="ECO:0000256" key="2">
    <source>
        <dbReference type="ARBA" id="ARBA00006730"/>
    </source>
</evidence>
<feature type="domain" description="FAD dependent oxidoreductase" evidence="6">
    <location>
        <begin position="10"/>
        <end position="85"/>
    </location>
</feature>
<gene>
    <name evidence="7" type="ORF">BDK51DRAFT_49591</name>
</gene>
<protein>
    <recommendedName>
        <fullName evidence="6">FAD dependent oxidoreductase domain-containing protein</fullName>
    </recommendedName>
</protein>
<keyword evidence="3" id="KW-0285">Flavoprotein</keyword>
<evidence type="ECO:0000256" key="4">
    <source>
        <dbReference type="ARBA" id="ARBA00022827"/>
    </source>
</evidence>
<dbReference type="GO" id="GO:0019478">
    <property type="term" value="P:D-amino acid catabolic process"/>
    <property type="evidence" value="ECO:0007669"/>
    <property type="project" value="TreeGrafter"/>
</dbReference>
<comment type="cofactor">
    <cofactor evidence="1">
        <name>FAD</name>
        <dbReference type="ChEBI" id="CHEBI:57692"/>
    </cofactor>
</comment>
<keyword evidence="8" id="KW-1185">Reference proteome</keyword>
<feature type="non-terminal residue" evidence="7">
    <location>
        <position position="116"/>
    </location>
</feature>
<name>A0A4P9VY29_9FUNG</name>
<sequence length="116" mass="12885">MSAAPSKKSVTVLGAGVQGLTVAWLLQAQGYNVTILARDSPLGWAQDSLYTSPKAGANWMSYAALDDKRLQKWDEVTYRFLHALATLKHTTVMRLPAEEYWDDAPGVQWFSQLTPN</sequence>
<dbReference type="OrthoDB" id="2015447at2759"/>
<dbReference type="Proteomes" id="UP000269721">
    <property type="component" value="Unassembled WGS sequence"/>
</dbReference>
<dbReference type="Pfam" id="PF01266">
    <property type="entry name" value="DAO"/>
    <property type="match status" value="1"/>
</dbReference>
<keyword evidence="4" id="KW-0274">FAD</keyword>
<reference evidence="8" key="1">
    <citation type="journal article" date="2018" name="Nat. Microbiol.">
        <title>Leveraging single-cell genomics to expand the fungal tree of life.</title>
        <authorList>
            <person name="Ahrendt S.R."/>
            <person name="Quandt C.A."/>
            <person name="Ciobanu D."/>
            <person name="Clum A."/>
            <person name="Salamov A."/>
            <person name="Andreopoulos B."/>
            <person name="Cheng J.F."/>
            <person name="Woyke T."/>
            <person name="Pelin A."/>
            <person name="Henrissat B."/>
            <person name="Reynolds N.K."/>
            <person name="Benny G.L."/>
            <person name="Smith M.E."/>
            <person name="James T.Y."/>
            <person name="Grigoriev I.V."/>
        </authorList>
    </citation>
    <scope>NUCLEOTIDE SEQUENCE [LARGE SCALE GENOMIC DNA]</scope>
</reference>
<evidence type="ECO:0000259" key="6">
    <source>
        <dbReference type="Pfam" id="PF01266"/>
    </source>
</evidence>
<proteinExistence type="inferred from homology"/>
<organism evidence="7 8">
    <name type="scientific">Blyttiomyces helicus</name>
    <dbReference type="NCBI Taxonomy" id="388810"/>
    <lineage>
        <taxon>Eukaryota</taxon>
        <taxon>Fungi</taxon>
        <taxon>Fungi incertae sedis</taxon>
        <taxon>Chytridiomycota</taxon>
        <taxon>Chytridiomycota incertae sedis</taxon>
        <taxon>Chytridiomycetes</taxon>
        <taxon>Chytridiomycetes incertae sedis</taxon>
        <taxon>Blyttiomyces</taxon>
    </lineage>
</organism>
<keyword evidence="5" id="KW-0560">Oxidoreductase</keyword>
<dbReference type="SUPFAM" id="SSF51971">
    <property type="entry name" value="Nucleotide-binding domain"/>
    <property type="match status" value="1"/>
</dbReference>
<dbReference type="AlphaFoldDB" id="A0A4P9VY29"/>
<dbReference type="InterPro" id="IPR023209">
    <property type="entry name" value="DAO"/>
</dbReference>
<accession>A0A4P9VY29</accession>
<dbReference type="GO" id="GO:0071949">
    <property type="term" value="F:FAD binding"/>
    <property type="evidence" value="ECO:0007669"/>
    <property type="project" value="InterPro"/>
</dbReference>
<dbReference type="InterPro" id="IPR006076">
    <property type="entry name" value="FAD-dep_OxRdtase"/>
</dbReference>
<comment type="similarity">
    <text evidence="2">Belongs to the DAMOX/DASOX family.</text>
</comment>
<dbReference type="GO" id="GO:0005737">
    <property type="term" value="C:cytoplasm"/>
    <property type="evidence" value="ECO:0007669"/>
    <property type="project" value="TreeGrafter"/>
</dbReference>
<evidence type="ECO:0000256" key="5">
    <source>
        <dbReference type="ARBA" id="ARBA00023002"/>
    </source>
</evidence>
<dbReference type="PANTHER" id="PTHR11530">
    <property type="entry name" value="D-AMINO ACID OXIDASE"/>
    <property type="match status" value="1"/>
</dbReference>
<dbReference type="GO" id="GO:0003884">
    <property type="term" value="F:D-amino-acid oxidase activity"/>
    <property type="evidence" value="ECO:0007669"/>
    <property type="project" value="InterPro"/>
</dbReference>
<dbReference type="EMBL" id="ML000774">
    <property type="protein sequence ID" value="RKO83845.1"/>
    <property type="molecule type" value="Genomic_DNA"/>
</dbReference>
<evidence type="ECO:0000313" key="7">
    <source>
        <dbReference type="EMBL" id="RKO83845.1"/>
    </source>
</evidence>
<evidence type="ECO:0000256" key="1">
    <source>
        <dbReference type="ARBA" id="ARBA00001974"/>
    </source>
</evidence>
<evidence type="ECO:0000256" key="3">
    <source>
        <dbReference type="ARBA" id="ARBA00022630"/>
    </source>
</evidence>
<evidence type="ECO:0000313" key="8">
    <source>
        <dbReference type="Proteomes" id="UP000269721"/>
    </source>
</evidence>